<feature type="transmembrane region" description="Helical" evidence="2">
    <location>
        <begin position="410"/>
        <end position="428"/>
    </location>
</feature>
<keyword evidence="2" id="KW-0472">Membrane</keyword>
<keyword evidence="2" id="KW-0812">Transmembrane</keyword>
<evidence type="ECO:0000313" key="4">
    <source>
        <dbReference type="RefSeq" id="XP_004510289.1"/>
    </source>
</evidence>
<accession>A0A1S2YUT8</accession>
<sequence>MEVIENQWNNEAENENEVEEINLQRKRIIRHNSSSNSSSSNSSSSDKDIEVKGGGLDFIESETKPKFEVVIAEKNAEMIIQKEDMEKDTILPASDPPLPEDSTYLTNVTNESGKINVIKENDQEKQELYLENVFEKPPTHGFYCPNCNVCIQKVYIQKVYIQVQPPNDNIRCSSCFSFLIPIGSWLFPGLVSKENDGALTDQVIGSLVNQTNPEINEQTFNVATQHEEPKLSQSVATGTIKQTIKIEDGSGNQTVQIIEDVVILEAGPQKSQAATKKKHFWNNWGVIGGGDSKVSNTKKPETASKEKSDWNVIAPVTRDTLSKQPETDFEDKKQPDLEEIKVDGAFTGPSEEVIPTITERTPLLTHSEPHVQTSNKTLEIVKSIVYGGLTELLASLSVVTSAASADATTLNIVALAIANLIGGLFALGHNLKELKSDQPKRSNTNEVVDKYNELLGQRENFILHAFIAILSFIIFGLVPPIVYGFTFQESDEKDFKLAAVAGASLLCITLLSIAKTYIKRPNSYLTYFQTVFYYVSTGAVASVLSYVAGDMVKKLIQRLGLFEPTSKFGWGSY</sequence>
<evidence type="ECO:0000256" key="1">
    <source>
        <dbReference type="SAM" id="MobiDB-lite"/>
    </source>
</evidence>
<feature type="region of interest" description="Disordered" evidence="1">
    <location>
        <begin position="28"/>
        <end position="49"/>
    </location>
</feature>
<dbReference type="Proteomes" id="UP000087171">
    <property type="component" value="Chromosome Ca7"/>
</dbReference>
<reference evidence="3" key="1">
    <citation type="journal article" date="2013" name="Nat. Biotechnol.">
        <title>Draft genome sequence of chickpea (Cicer arietinum) provides a resource for trait improvement.</title>
        <authorList>
            <person name="Varshney R.K."/>
            <person name="Song C."/>
            <person name="Saxena R.K."/>
            <person name="Azam S."/>
            <person name="Yu S."/>
            <person name="Sharpe A.G."/>
            <person name="Cannon S."/>
            <person name="Baek J."/>
            <person name="Rosen B.D."/>
            <person name="Tar'an B."/>
            <person name="Millan T."/>
            <person name="Zhang X."/>
            <person name="Ramsay L.D."/>
            <person name="Iwata A."/>
            <person name="Wang Y."/>
            <person name="Nelson W."/>
            <person name="Farmer A.D."/>
            <person name="Gaur P.M."/>
            <person name="Soderlund C."/>
            <person name="Penmetsa R.V."/>
            <person name="Xu C."/>
            <person name="Bharti A.K."/>
            <person name="He W."/>
            <person name="Winter P."/>
            <person name="Zhao S."/>
            <person name="Hane J.K."/>
            <person name="Carrasquilla-Garcia N."/>
            <person name="Condie J.A."/>
            <person name="Upadhyaya H.D."/>
            <person name="Luo M.C."/>
            <person name="Thudi M."/>
            <person name="Gowda C.L."/>
            <person name="Singh N.P."/>
            <person name="Lichtenzveig J."/>
            <person name="Gali K.K."/>
            <person name="Rubio J."/>
            <person name="Nadarajan N."/>
            <person name="Dolezel J."/>
            <person name="Bansal K.C."/>
            <person name="Xu X."/>
            <person name="Edwards D."/>
            <person name="Zhang G."/>
            <person name="Kahl G."/>
            <person name="Gil J."/>
            <person name="Singh K.B."/>
            <person name="Datta S.K."/>
            <person name="Jackson S.A."/>
            <person name="Wang J."/>
            <person name="Cook D.R."/>
        </authorList>
    </citation>
    <scope>NUCLEOTIDE SEQUENCE [LARGE SCALE GENOMIC DNA]</scope>
    <source>
        <strain evidence="3">cv. CDC Frontier</strain>
    </source>
</reference>
<protein>
    <submittedName>
        <fullName evidence="4">Membrane protein of ER body-like protein</fullName>
    </submittedName>
</protein>
<dbReference type="KEGG" id="cam:101506365"/>
<reference evidence="4" key="2">
    <citation type="submission" date="2025-08" db="UniProtKB">
        <authorList>
            <consortium name="RefSeq"/>
        </authorList>
    </citation>
    <scope>IDENTIFICATION</scope>
    <source>
        <tissue evidence="4">Etiolated seedlings</tissue>
    </source>
</reference>
<name>A0A1S2YUT8_CICAR</name>
<feature type="transmembrane region" description="Helical" evidence="2">
    <location>
        <begin position="461"/>
        <end position="485"/>
    </location>
</feature>
<proteinExistence type="predicted"/>
<keyword evidence="2" id="KW-1133">Transmembrane helix</keyword>
<dbReference type="RefSeq" id="XP_004510289.1">
    <property type="nucleotide sequence ID" value="XM_004510232.3"/>
</dbReference>
<dbReference type="PANTHER" id="PTHR38937">
    <property type="entry name" value="MEMBRANE PROTEIN OF ER BODY-LIKE PROTEIN"/>
    <property type="match status" value="1"/>
</dbReference>
<feature type="transmembrane region" description="Helical" evidence="2">
    <location>
        <begin position="497"/>
        <end position="518"/>
    </location>
</feature>
<dbReference type="AlphaFoldDB" id="A0A1S2YUT8"/>
<dbReference type="eggNOG" id="ENOG502QQ85">
    <property type="taxonomic scope" value="Eukaryota"/>
</dbReference>
<dbReference type="PANTHER" id="PTHR38937:SF2">
    <property type="entry name" value="MEMBRANE PROTEIN OF ER BODY-LIKE PROTEIN ISOFORM X1"/>
    <property type="match status" value="1"/>
</dbReference>
<keyword evidence="3" id="KW-1185">Reference proteome</keyword>
<dbReference type="GeneID" id="101506365"/>
<evidence type="ECO:0000256" key="2">
    <source>
        <dbReference type="SAM" id="Phobius"/>
    </source>
</evidence>
<gene>
    <name evidence="4" type="primary">LOC101506365</name>
</gene>
<dbReference type="PaxDb" id="3827-XP_004510289.1"/>
<organism evidence="3 4">
    <name type="scientific">Cicer arietinum</name>
    <name type="common">Chickpea</name>
    <name type="synonym">Garbanzo</name>
    <dbReference type="NCBI Taxonomy" id="3827"/>
    <lineage>
        <taxon>Eukaryota</taxon>
        <taxon>Viridiplantae</taxon>
        <taxon>Streptophyta</taxon>
        <taxon>Embryophyta</taxon>
        <taxon>Tracheophyta</taxon>
        <taxon>Spermatophyta</taxon>
        <taxon>Magnoliopsida</taxon>
        <taxon>eudicotyledons</taxon>
        <taxon>Gunneridae</taxon>
        <taxon>Pentapetalae</taxon>
        <taxon>rosids</taxon>
        <taxon>fabids</taxon>
        <taxon>Fabales</taxon>
        <taxon>Fabaceae</taxon>
        <taxon>Papilionoideae</taxon>
        <taxon>50 kb inversion clade</taxon>
        <taxon>NPAAA clade</taxon>
        <taxon>Hologalegina</taxon>
        <taxon>IRL clade</taxon>
        <taxon>Cicereae</taxon>
        <taxon>Cicer</taxon>
    </lineage>
</organism>
<dbReference type="STRING" id="3827.A0A1S2YUT8"/>
<dbReference type="OrthoDB" id="1924921at2759"/>
<feature type="transmembrane region" description="Helical" evidence="2">
    <location>
        <begin position="384"/>
        <end position="403"/>
    </location>
</feature>
<feature type="compositionally biased region" description="Low complexity" evidence="1">
    <location>
        <begin position="32"/>
        <end position="44"/>
    </location>
</feature>
<evidence type="ECO:0000313" key="3">
    <source>
        <dbReference type="Proteomes" id="UP000087171"/>
    </source>
</evidence>
<dbReference type="InterPro" id="IPR052843">
    <property type="entry name" value="ER_body_metal_sequester"/>
</dbReference>
<feature type="transmembrane region" description="Helical" evidence="2">
    <location>
        <begin position="524"/>
        <end position="548"/>
    </location>
</feature>